<sequence length="558" mass="60116">GRDIYLDILVGRDIYLDILVGRLFTATDGWGREMGEMTTGVVDVAVWCDVNAPLSYSAQVDFGPGIPEEQLEVPLPPGTPFLDDMYIQLLVKVNDNPNRGYLFDVVGSAMTNTLNPGMPCAYGGLIVAYSQAAQEGVLIVRIYAVYGALVEGLLQYPPVFVCSHYSLLYRDKGYEFPPIEIKHNLTSLAECDSACRSYRDCVTFTYDDSSNCGMYNKTDLSLKAFTMRTGCSMLALAVLVATTAAQTAFDPVLTVDSCTKSKLVLTVTGAEDGGIIYIQGQDAACRQTTSSTSSSHEIDFTSCNLQWEESFKVIIQKKALYQTGADKQIPVMCVADLGDLTVSNNITAADKDDDAGQNKTVKPTATMKLFSNGVDVAGTTVKLTDTITMLLELDADYIQDFDIKARDCTADNIEVSQGQLSASFGAFRTTSLAGGSVSMPFSCTLQVCLGSCSATVCTDGQNSYGRKKRQAEDQDNDVDEISVGSSIKITTEEVVIEAPEANDDLCMNQGLFIALIIIMTGGLVATTIAAVMMFRKLQEKAGILSKLSGGQLSHMPMA</sequence>
<feature type="non-terminal residue" evidence="3">
    <location>
        <position position="558"/>
    </location>
</feature>
<dbReference type="PANTHER" id="PTHR47327">
    <property type="entry name" value="FI18240P1-RELATED"/>
    <property type="match status" value="1"/>
</dbReference>
<name>A0ABY7G2G0_MYAAR</name>
<evidence type="ECO:0000259" key="2">
    <source>
        <dbReference type="PROSITE" id="PS50948"/>
    </source>
</evidence>
<keyword evidence="4" id="KW-1185">Reference proteome</keyword>
<feature type="transmembrane region" description="Helical" evidence="1">
    <location>
        <begin position="511"/>
        <end position="534"/>
    </location>
</feature>
<keyword evidence="1" id="KW-0472">Membrane</keyword>
<evidence type="ECO:0000313" key="4">
    <source>
        <dbReference type="Proteomes" id="UP001164746"/>
    </source>
</evidence>
<dbReference type="InterPro" id="IPR003609">
    <property type="entry name" value="Pan_app"/>
</dbReference>
<reference evidence="3" key="1">
    <citation type="submission" date="2022-11" db="EMBL/GenBank/DDBJ databases">
        <title>Centuries of genome instability and evolution in soft-shell clam transmissible cancer (bioRxiv).</title>
        <authorList>
            <person name="Hart S.F.M."/>
            <person name="Yonemitsu M.A."/>
            <person name="Giersch R.M."/>
            <person name="Beal B.F."/>
            <person name="Arriagada G."/>
            <person name="Davis B.W."/>
            <person name="Ostrander E.A."/>
            <person name="Goff S.P."/>
            <person name="Metzger M.J."/>
        </authorList>
    </citation>
    <scope>NUCLEOTIDE SEQUENCE</scope>
    <source>
        <strain evidence="3">MELC-2E11</strain>
        <tissue evidence="3">Siphon/mantle</tissue>
    </source>
</reference>
<accession>A0ABY7G2G0</accession>
<dbReference type="PANTHER" id="PTHR47327:SF1">
    <property type="entry name" value="RE15579P"/>
    <property type="match status" value="1"/>
</dbReference>
<evidence type="ECO:0000256" key="1">
    <source>
        <dbReference type="SAM" id="Phobius"/>
    </source>
</evidence>
<proteinExistence type="predicted"/>
<dbReference type="InterPro" id="IPR052774">
    <property type="entry name" value="Celegans_DevNeuronal_Protein"/>
</dbReference>
<dbReference type="PROSITE" id="PS50948">
    <property type="entry name" value="PAN"/>
    <property type="match status" value="1"/>
</dbReference>
<dbReference type="Proteomes" id="UP001164746">
    <property type="component" value="Chromosome 15"/>
</dbReference>
<protein>
    <recommendedName>
        <fullName evidence="2">Apple domain-containing protein</fullName>
    </recommendedName>
</protein>
<keyword evidence="1" id="KW-1133">Transmembrane helix</keyword>
<gene>
    <name evidence="3" type="ORF">MAR_014331</name>
</gene>
<organism evidence="3 4">
    <name type="scientific">Mya arenaria</name>
    <name type="common">Soft-shell clam</name>
    <dbReference type="NCBI Taxonomy" id="6604"/>
    <lineage>
        <taxon>Eukaryota</taxon>
        <taxon>Metazoa</taxon>
        <taxon>Spiralia</taxon>
        <taxon>Lophotrochozoa</taxon>
        <taxon>Mollusca</taxon>
        <taxon>Bivalvia</taxon>
        <taxon>Autobranchia</taxon>
        <taxon>Heteroconchia</taxon>
        <taxon>Euheterodonta</taxon>
        <taxon>Imparidentia</taxon>
        <taxon>Neoheterodontei</taxon>
        <taxon>Myida</taxon>
        <taxon>Myoidea</taxon>
        <taxon>Myidae</taxon>
        <taxon>Mya</taxon>
    </lineage>
</organism>
<keyword evidence="1" id="KW-0812">Transmembrane</keyword>
<feature type="domain" description="Apple" evidence="2">
    <location>
        <begin position="162"/>
        <end position="238"/>
    </location>
</feature>
<dbReference type="EMBL" id="CP111026">
    <property type="protein sequence ID" value="WAR28627.1"/>
    <property type="molecule type" value="Genomic_DNA"/>
</dbReference>
<evidence type="ECO:0000313" key="3">
    <source>
        <dbReference type="EMBL" id="WAR28627.1"/>
    </source>
</evidence>